<dbReference type="Proteomes" id="UP000035444">
    <property type="component" value="Unassembled WGS sequence"/>
</dbReference>
<sequence length="204" mass="22057">MITIYDLKPRFQNLLRPLCSKLVVMGITANQVTIFATLLSAIGGAAILFNPASPAPLLFLPVLLFIRMALNAIDGMMAREFNQKSNLGAILNELTDVIADALLYLPFALIPGIDAYLIIAIVTLGILVEMIGVVSIQIGASRRYDGPFGKSDRAFVFGFIAVVIALGFVPVLWLNILLSVLIVLSCYTIFNRAKQALIEAGETS</sequence>
<dbReference type="AlphaFoldDB" id="A0A0H2MUP9"/>
<dbReference type="PATRIC" id="fig|1489064.4.peg.3655"/>
<name>A0A0H2MUP9_9PROT</name>
<dbReference type="InterPro" id="IPR043130">
    <property type="entry name" value="CDP-OH_PTrfase_TM_dom"/>
</dbReference>
<dbReference type="EMBL" id="LAQL01000007">
    <property type="protein sequence ID" value="KLN60405.1"/>
    <property type="molecule type" value="Genomic_DNA"/>
</dbReference>
<accession>A0A0H2MUP9</accession>
<dbReference type="STRING" id="1489064.WH96_11690"/>
<reference evidence="2 3" key="1">
    <citation type="submission" date="2015-03" db="EMBL/GenBank/DDBJ databases">
        <title>Genome Sequence of Kiloniella spongiae MEBiC09566, isolated from a marine sponge.</title>
        <authorList>
            <person name="Shao Z."/>
            <person name="Wang L."/>
            <person name="Li X."/>
        </authorList>
    </citation>
    <scope>NUCLEOTIDE SEQUENCE [LARGE SCALE GENOMIC DNA]</scope>
    <source>
        <strain evidence="2 3">MEBiC09566</strain>
    </source>
</reference>
<dbReference type="Gene3D" id="1.20.120.1760">
    <property type="match status" value="1"/>
</dbReference>
<dbReference type="Pfam" id="PF01066">
    <property type="entry name" value="CDP-OH_P_transf"/>
    <property type="match status" value="1"/>
</dbReference>
<keyword evidence="3" id="KW-1185">Reference proteome</keyword>
<dbReference type="GO" id="GO:0016780">
    <property type="term" value="F:phosphotransferase activity, for other substituted phosphate groups"/>
    <property type="evidence" value="ECO:0007669"/>
    <property type="project" value="InterPro"/>
</dbReference>
<keyword evidence="1" id="KW-1133">Transmembrane helix</keyword>
<feature type="transmembrane region" description="Helical" evidence="1">
    <location>
        <begin position="55"/>
        <end position="73"/>
    </location>
</feature>
<feature type="transmembrane region" description="Helical" evidence="1">
    <location>
        <begin position="155"/>
        <end position="184"/>
    </location>
</feature>
<evidence type="ECO:0000313" key="2">
    <source>
        <dbReference type="EMBL" id="KLN60405.1"/>
    </source>
</evidence>
<organism evidence="2 3">
    <name type="scientific">Kiloniella spongiae</name>
    <dbReference type="NCBI Taxonomy" id="1489064"/>
    <lineage>
        <taxon>Bacteria</taxon>
        <taxon>Pseudomonadati</taxon>
        <taxon>Pseudomonadota</taxon>
        <taxon>Alphaproteobacteria</taxon>
        <taxon>Rhodospirillales</taxon>
        <taxon>Kiloniellaceae</taxon>
        <taxon>Kiloniella</taxon>
    </lineage>
</organism>
<protein>
    <submittedName>
        <fullName evidence="2">Membrane protein</fullName>
    </submittedName>
</protein>
<feature type="transmembrane region" description="Helical" evidence="1">
    <location>
        <begin position="85"/>
        <end position="109"/>
    </location>
</feature>
<dbReference type="OrthoDB" id="1034332at2"/>
<keyword evidence="1" id="KW-0472">Membrane</keyword>
<dbReference type="GO" id="GO:0008654">
    <property type="term" value="P:phospholipid biosynthetic process"/>
    <property type="evidence" value="ECO:0007669"/>
    <property type="project" value="InterPro"/>
</dbReference>
<evidence type="ECO:0000256" key="1">
    <source>
        <dbReference type="SAM" id="Phobius"/>
    </source>
</evidence>
<evidence type="ECO:0000313" key="3">
    <source>
        <dbReference type="Proteomes" id="UP000035444"/>
    </source>
</evidence>
<comment type="caution">
    <text evidence="2">The sequence shown here is derived from an EMBL/GenBank/DDBJ whole genome shotgun (WGS) entry which is preliminary data.</text>
</comment>
<dbReference type="InterPro" id="IPR000462">
    <property type="entry name" value="CDP-OH_P_trans"/>
</dbReference>
<gene>
    <name evidence="2" type="ORF">WH96_11690</name>
</gene>
<proteinExistence type="predicted"/>
<feature type="transmembrane region" description="Helical" evidence="1">
    <location>
        <begin position="115"/>
        <end position="134"/>
    </location>
</feature>
<keyword evidence="1" id="KW-0812">Transmembrane</keyword>
<dbReference type="GO" id="GO:0016020">
    <property type="term" value="C:membrane"/>
    <property type="evidence" value="ECO:0007669"/>
    <property type="project" value="InterPro"/>
</dbReference>
<feature type="transmembrane region" description="Helical" evidence="1">
    <location>
        <begin position="21"/>
        <end position="49"/>
    </location>
</feature>